<evidence type="ECO:0000256" key="1">
    <source>
        <dbReference type="SAM" id="MobiDB-lite"/>
    </source>
</evidence>
<dbReference type="PANTHER" id="PTHR21563">
    <property type="entry name" value="ZINC FINGER C3H1 DOMAIN-CONTAINING PROTEIN"/>
    <property type="match status" value="1"/>
</dbReference>
<feature type="region of interest" description="Disordered" evidence="1">
    <location>
        <begin position="330"/>
        <end position="368"/>
    </location>
</feature>
<feature type="region of interest" description="Disordered" evidence="1">
    <location>
        <begin position="1"/>
        <end position="313"/>
    </location>
</feature>
<proteinExistence type="predicted"/>
<feature type="compositionally biased region" description="Polar residues" evidence="1">
    <location>
        <begin position="897"/>
        <end position="912"/>
    </location>
</feature>
<organism evidence="2 3">
    <name type="scientific">Zalerion maritima</name>
    <dbReference type="NCBI Taxonomy" id="339359"/>
    <lineage>
        <taxon>Eukaryota</taxon>
        <taxon>Fungi</taxon>
        <taxon>Dikarya</taxon>
        <taxon>Ascomycota</taxon>
        <taxon>Pezizomycotina</taxon>
        <taxon>Sordariomycetes</taxon>
        <taxon>Lulworthiomycetidae</taxon>
        <taxon>Lulworthiales</taxon>
        <taxon>Lulworthiaceae</taxon>
        <taxon>Zalerion</taxon>
    </lineage>
</organism>
<feature type="compositionally biased region" description="Polar residues" evidence="1">
    <location>
        <begin position="247"/>
        <end position="257"/>
    </location>
</feature>
<feature type="compositionally biased region" description="Low complexity" evidence="1">
    <location>
        <begin position="918"/>
        <end position="931"/>
    </location>
</feature>
<feature type="compositionally biased region" description="Basic residues" evidence="1">
    <location>
        <begin position="522"/>
        <end position="534"/>
    </location>
</feature>
<accession>A0AAD5RWC9</accession>
<feature type="compositionally biased region" description="Low complexity" evidence="1">
    <location>
        <begin position="115"/>
        <end position="127"/>
    </location>
</feature>
<evidence type="ECO:0000313" key="3">
    <source>
        <dbReference type="Proteomes" id="UP001201980"/>
    </source>
</evidence>
<feature type="compositionally biased region" description="Low complexity" evidence="1">
    <location>
        <begin position="718"/>
        <end position="729"/>
    </location>
</feature>
<evidence type="ECO:0000313" key="2">
    <source>
        <dbReference type="EMBL" id="KAJ2905667.1"/>
    </source>
</evidence>
<comment type="caution">
    <text evidence="2">The sequence shown here is derived from an EMBL/GenBank/DDBJ whole genome shotgun (WGS) entry which is preliminary data.</text>
</comment>
<feature type="compositionally biased region" description="Polar residues" evidence="1">
    <location>
        <begin position="350"/>
        <end position="366"/>
    </location>
</feature>
<feature type="compositionally biased region" description="Basic and acidic residues" evidence="1">
    <location>
        <begin position="269"/>
        <end position="281"/>
    </location>
</feature>
<name>A0AAD5RWC9_9PEZI</name>
<feature type="region of interest" description="Disordered" evidence="1">
    <location>
        <begin position="412"/>
        <end position="451"/>
    </location>
</feature>
<feature type="compositionally biased region" description="Polar residues" evidence="1">
    <location>
        <begin position="962"/>
        <end position="979"/>
    </location>
</feature>
<evidence type="ECO:0008006" key="4">
    <source>
        <dbReference type="Google" id="ProtNLM"/>
    </source>
</evidence>
<feature type="compositionally biased region" description="Polar residues" evidence="1">
    <location>
        <begin position="739"/>
        <end position="751"/>
    </location>
</feature>
<feature type="region of interest" description="Disordered" evidence="1">
    <location>
        <begin position="1045"/>
        <end position="1085"/>
    </location>
</feature>
<feature type="compositionally biased region" description="Basic and acidic residues" evidence="1">
    <location>
        <begin position="185"/>
        <end position="203"/>
    </location>
</feature>
<feature type="compositionally biased region" description="Low complexity" evidence="1">
    <location>
        <begin position="135"/>
        <end position="153"/>
    </location>
</feature>
<feature type="compositionally biased region" description="Basic and acidic residues" evidence="1">
    <location>
        <begin position="830"/>
        <end position="840"/>
    </location>
</feature>
<protein>
    <recommendedName>
        <fullName evidence="4">Zinc-finger domain-containing protein</fullName>
    </recommendedName>
</protein>
<feature type="compositionally biased region" description="Low complexity" evidence="1">
    <location>
        <begin position="432"/>
        <end position="443"/>
    </location>
</feature>
<reference evidence="2" key="1">
    <citation type="submission" date="2022-07" db="EMBL/GenBank/DDBJ databases">
        <title>Draft genome sequence of Zalerion maritima ATCC 34329, a (micro)plastics degrading marine fungus.</title>
        <authorList>
            <person name="Paco A."/>
            <person name="Goncalves M.F.M."/>
            <person name="Rocha-Santos T.A.P."/>
            <person name="Alves A."/>
        </authorList>
    </citation>
    <scope>NUCLEOTIDE SEQUENCE</scope>
    <source>
        <strain evidence="2">ATCC 34329</strain>
    </source>
</reference>
<feature type="compositionally biased region" description="Basic residues" evidence="1">
    <location>
        <begin position="204"/>
        <end position="215"/>
    </location>
</feature>
<feature type="compositionally biased region" description="Low complexity" evidence="1">
    <location>
        <begin position="866"/>
        <end position="882"/>
    </location>
</feature>
<feature type="compositionally biased region" description="Polar residues" evidence="1">
    <location>
        <begin position="471"/>
        <end position="480"/>
    </location>
</feature>
<feature type="compositionally biased region" description="Polar residues" evidence="1">
    <location>
        <begin position="1074"/>
        <end position="1085"/>
    </location>
</feature>
<dbReference type="Proteomes" id="UP001201980">
    <property type="component" value="Unassembled WGS sequence"/>
</dbReference>
<dbReference type="AlphaFoldDB" id="A0AAD5RWC9"/>
<gene>
    <name evidence="2" type="ORF">MKZ38_004742</name>
</gene>
<feature type="compositionally biased region" description="Polar residues" evidence="1">
    <location>
        <begin position="1045"/>
        <end position="1056"/>
    </location>
</feature>
<feature type="compositionally biased region" description="Polar residues" evidence="1">
    <location>
        <begin position="156"/>
        <end position="167"/>
    </location>
</feature>
<feature type="compositionally biased region" description="Basic and acidic residues" evidence="1">
    <location>
        <begin position="504"/>
        <end position="521"/>
    </location>
</feature>
<dbReference type="GO" id="GO:0000178">
    <property type="term" value="C:exosome (RNase complex)"/>
    <property type="evidence" value="ECO:0007669"/>
    <property type="project" value="TreeGrafter"/>
</dbReference>
<sequence length="1224" mass="130987">MSHYPPYGYGQYQAPQPHQQHYSYPPMPYQQSTSGYPPTPSMVDHQQQQHYAMPQGSYEYSPGGIPGLAMGGPNSNPMPSQSPYGPPPSNSPWDQPQQPPHQYHDHQEPGYPLVQQQQPQPQAQQQQLEFHHTALSYPPHLSQPQQPHYQQPPLMTEQQHQASTSYPTIPVEDAELSEGEFEDLYEPHDPEKELQRVQEEERKKQRRQQHNKKSSKPQVGNVVERIIDDANNDGSLYGSGSEAGEVPNSSAQVTTSFPGAPPSVVAKESTSREHGVEKTVNEENSGSYSPYLSPLQAQPPQTQPKLTTAATPASTKMRKFNLLPGSMDIPGLGTGPTTPAPRALSRLPTGPSNPDHASSSNPTYPTAQDMKNKAKTAMLSMWPNIRYHHYVDEGMDAAVIRALFEELDLEITSPPSNASAPPAPIATKDGEPTSTSAAVPTASSDDKGEARKDRIARMLALRKGKAPTQPGPESNAQATAPVSAPEPKNVSDSADSAPKPRPASNKDRILQQKLDALEKSRAARAQKNKKRKHSTQALGAEGTLAEAPQSAASLPANDAAPSQGVSAIPGLNLSSSSVPSITHRKRPVASDFDSDMPPSLAKRQFQPHPVGDAINGASDNEDIEMDMGSPEIPPGPSSRPGDPLNRANSTGDFFALAPNRHYASPTPFAGTPPVSGMATPQNLQGDLQRKAREIEDLKKRIAEAEARKAAQGKQVRKSALAAATNSSNTDDAVVGPTAAVSSPSVCRSGSEVQDGKEGQDGPSAQLLAESAQSIELPKRSGGGKELSKHQRRERIVSVQLPLLESSVHDKMSRVKLLEEELSKLRAELRGNLEEKQKLTEEVNLLDAKPDELQTNGPAGEATPEESAPGSISSQGISIASSGDPEPEKYTNEAGNCASPQGNVSSAKSTSPEVDTAVPAPALDDGGDAALLSQPEFPPAPPAPTMNVEADQSALPRPDGTGMESNTTPSSPQALPSNDNESADTGEAAVDVEMHNAEPAPGENTGVEPETAIPQPDVVEAQTGVIQHLSATDDILDVDMDSSTSLPQKISAGSSGILSEGDKTGAQSEARENQTRQPADQQTSTSFVPYETPLALFKAFRFHPKFRETVAGGLKSLTYSNNIDPREAFCTNELLEGSCSDSSCSLQHMKSIVAPEDRILLELGASDIYTGERKSKFMAGLRSLLTSLKMSKVRDFDMIANKIITYRAEFNGDASKVLQLEGVEI</sequence>
<dbReference type="EMBL" id="JAKWBI020000027">
    <property type="protein sequence ID" value="KAJ2905667.1"/>
    <property type="molecule type" value="Genomic_DNA"/>
</dbReference>
<feature type="region of interest" description="Disordered" evidence="1">
    <location>
        <begin position="463"/>
        <end position="686"/>
    </location>
</feature>
<dbReference type="GO" id="GO:0005634">
    <property type="term" value="C:nucleus"/>
    <property type="evidence" value="ECO:0007669"/>
    <property type="project" value="TreeGrafter"/>
</dbReference>
<dbReference type="InterPro" id="IPR039278">
    <property type="entry name" value="Red1"/>
</dbReference>
<feature type="region of interest" description="Disordered" evidence="1">
    <location>
        <begin position="705"/>
        <end position="794"/>
    </location>
</feature>
<feature type="compositionally biased region" description="Polar residues" evidence="1">
    <location>
        <begin position="282"/>
        <end position="313"/>
    </location>
</feature>
<feature type="compositionally biased region" description="Acidic residues" evidence="1">
    <location>
        <begin position="172"/>
        <end position="184"/>
    </location>
</feature>
<feature type="compositionally biased region" description="Low complexity" evidence="1">
    <location>
        <begin position="1"/>
        <end position="32"/>
    </location>
</feature>
<keyword evidence="3" id="KW-1185">Reference proteome</keyword>
<feature type="region of interest" description="Disordered" evidence="1">
    <location>
        <begin position="830"/>
        <end position="1010"/>
    </location>
</feature>
<dbReference type="PANTHER" id="PTHR21563:SF3">
    <property type="entry name" value="ZINC FINGER C3H1 DOMAIN-CONTAINING PROTEIN"/>
    <property type="match status" value="1"/>
</dbReference>